<dbReference type="Proteomes" id="UP000789901">
    <property type="component" value="Unassembled WGS sequence"/>
</dbReference>
<organism evidence="3 4">
    <name type="scientific">Gigaspora margarita</name>
    <dbReference type="NCBI Taxonomy" id="4874"/>
    <lineage>
        <taxon>Eukaryota</taxon>
        <taxon>Fungi</taxon>
        <taxon>Fungi incertae sedis</taxon>
        <taxon>Mucoromycota</taxon>
        <taxon>Glomeromycotina</taxon>
        <taxon>Glomeromycetes</taxon>
        <taxon>Diversisporales</taxon>
        <taxon>Gigasporaceae</taxon>
        <taxon>Gigaspora</taxon>
    </lineage>
</organism>
<evidence type="ECO:0000313" key="4">
    <source>
        <dbReference type="Proteomes" id="UP000789901"/>
    </source>
</evidence>
<proteinExistence type="inferred from homology"/>
<accession>A0ABN7VV25</accession>
<reference evidence="3 4" key="1">
    <citation type="submission" date="2021-06" db="EMBL/GenBank/DDBJ databases">
        <authorList>
            <person name="Kallberg Y."/>
            <person name="Tangrot J."/>
            <person name="Rosling A."/>
        </authorList>
    </citation>
    <scope>NUCLEOTIDE SEQUENCE [LARGE SCALE GENOMIC DNA]</scope>
    <source>
        <strain evidence="3 4">120-4 pot B 10/14</strain>
    </source>
</reference>
<feature type="region of interest" description="Disordered" evidence="2">
    <location>
        <begin position="351"/>
        <end position="372"/>
    </location>
</feature>
<gene>
    <name evidence="3" type="ORF">GMARGA_LOCUS22892</name>
</gene>
<name>A0ABN7VV25_GIGMA</name>
<feature type="compositionally biased region" description="Acidic residues" evidence="2">
    <location>
        <begin position="351"/>
        <end position="360"/>
    </location>
</feature>
<dbReference type="InterPro" id="IPR009772">
    <property type="entry name" value="CDC123"/>
</dbReference>
<dbReference type="PANTHER" id="PTHR15323">
    <property type="entry name" value="D123 PROTEIN"/>
    <property type="match status" value="1"/>
</dbReference>
<comment type="caution">
    <text evidence="3">The sequence shown here is derived from an EMBL/GenBank/DDBJ whole genome shotgun (WGS) entry which is preliminary data.</text>
</comment>
<keyword evidence="4" id="KW-1185">Reference proteome</keyword>
<evidence type="ECO:0000256" key="2">
    <source>
        <dbReference type="SAM" id="MobiDB-lite"/>
    </source>
</evidence>
<dbReference type="PANTHER" id="PTHR15323:SF6">
    <property type="entry name" value="CELL DIVISION CYCLE PROTEIN 123 HOMOLOG"/>
    <property type="match status" value="1"/>
</dbReference>
<sequence length="372" mass="43507">KSIMPVATGSSNSNTINTLPFPPLTEQHILNCAFSSWYNTFRRVTLKSKIIKPLPEEFIEYLHADGVFLPDQNYLERNHIEFSDDEEEYTGIGTDLISEDDEQQLPSFPDLEQQIWQTIEEFDGAVFPKLNWSSPRDAAWISATNTLKCNNPSDIFLLLKSSDFVAHDLDHAFEDCNYEEESLRRQRPDVFELVLRKWYDVAPSMEFRCFVRNEELVAISQRDVNYYPFLIDVQEDIETKIIQFFNTNIQNKFFNRDYVFDAYVTRNRERVWLIDFNPFGPMTDSLLFTWEEILTATGPPIFRIITSQSQAHQSRSQPFVTNRFPREMFDFSQGQTVVEFAERFQRELMIEENSDNDENQDNNYSASAGNGA</sequence>
<evidence type="ECO:0000313" key="3">
    <source>
        <dbReference type="EMBL" id="CAG8800013.1"/>
    </source>
</evidence>
<protein>
    <submittedName>
        <fullName evidence="3">4930_t:CDS:1</fullName>
    </submittedName>
</protein>
<dbReference type="EMBL" id="CAJVQB010022615">
    <property type="protein sequence ID" value="CAG8800013.1"/>
    <property type="molecule type" value="Genomic_DNA"/>
</dbReference>
<feature type="non-terminal residue" evidence="3">
    <location>
        <position position="1"/>
    </location>
</feature>
<dbReference type="Pfam" id="PF07065">
    <property type="entry name" value="D123"/>
    <property type="match status" value="1"/>
</dbReference>
<evidence type="ECO:0000256" key="1">
    <source>
        <dbReference type="ARBA" id="ARBA00011047"/>
    </source>
</evidence>
<comment type="similarity">
    <text evidence="1">Belongs to the CDC123 family.</text>
</comment>